<organism evidence="1 2">
    <name type="scientific">Romanomermis culicivorax</name>
    <name type="common">Nematode worm</name>
    <dbReference type="NCBI Taxonomy" id="13658"/>
    <lineage>
        <taxon>Eukaryota</taxon>
        <taxon>Metazoa</taxon>
        <taxon>Ecdysozoa</taxon>
        <taxon>Nematoda</taxon>
        <taxon>Enoplea</taxon>
        <taxon>Dorylaimia</taxon>
        <taxon>Mermithida</taxon>
        <taxon>Mermithoidea</taxon>
        <taxon>Mermithidae</taxon>
        <taxon>Romanomermis</taxon>
    </lineage>
</organism>
<evidence type="ECO:0000313" key="2">
    <source>
        <dbReference type="WBParaSite" id="nRc.2.0.1.t12354-RA"/>
    </source>
</evidence>
<name>A0A915IDS9_ROMCU</name>
<protein>
    <submittedName>
        <fullName evidence="2">Uncharacterized protein</fullName>
    </submittedName>
</protein>
<reference evidence="2" key="1">
    <citation type="submission" date="2022-11" db="UniProtKB">
        <authorList>
            <consortium name="WormBaseParasite"/>
        </authorList>
    </citation>
    <scope>IDENTIFICATION</scope>
</reference>
<dbReference type="Proteomes" id="UP000887565">
    <property type="component" value="Unplaced"/>
</dbReference>
<accession>A0A915IDS9</accession>
<evidence type="ECO:0000313" key="1">
    <source>
        <dbReference type="Proteomes" id="UP000887565"/>
    </source>
</evidence>
<keyword evidence="1" id="KW-1185">Reference proteome</keyword>
<sequence length="94" mass="10866">MKNLPKLGVQKQLIQQSKSKLMMLELSKEDFKKRMANMDETVKEIEKKFINSVEDTDQAAELDAGDQMNQIAQTSSDSSSFDKIIYHHRTHDLH</sequence>
<dbReference type="WBParaSite" id="nRc.2.0.1.t12354-RA">
    <property type="protein sequence ID" value="nRc.2.0.1.t12354-RA"/>
    <property type="gene ID" value="nRc.2.0.1.g12354"/>
</dbReference>
<dbReference type="AlphaFoldDB" id="A0A915IDS9"/>
<proteinExistence type="predicted"/>